<dbReference type="SUPFAM" id="SSF51735">
    <property type="entry name" value="NAD(P)-binding Rossmann-fold domains"/>
    <property type="match status" value="1"/>
</dbReference>
<dbReference type="OrthoDB" id="9803333at2"/>
<evidence type="ECO:0000313" key="1">
    <source>
        <dbReference type="EMBL" id="PSL40347.1"/>
    </source>
</evidence>
<sequence length="52" mass="5571">MGRNFAGRTAFVTGGSRGIGRKITERLASKGANVAVNRFDKSVLKVDLTFSL</sequence>
<reference evidence="1 2" key="1">
    <citation type="submission" date="2018-03" db="EMBL/GenBank/DDBJ databases">
        <title>Genomic Encyclopedia of Type Strains, Phase III (KMG-III): the genomes of soil and plant-associated and newly described type strains.</title>
        <authorList>
            <person name="Whitman W."/>
        </authorList>
    </citation>
    <scope>NUCLEOTIDE SEQUENCE [LARGE SCALE GENOMIC DNA]</scope>
    <source>
        <strain evidence="1 2">CGMCC 1.12259</strain>
    </source>
</reference>
<dbReference type="InterPro" id="IPR002347">
    <property type="entry name" value="SDR_fam"/>
</dbReference>
<organism evidence="1 2">
    <name type="scientific">Planomicrobium soli</name>
    <dbReference type="NCBI Taxonomy" id="1176648"/>
    <lineage>
        <taxon>Bacteria</taxon>
        <taxon>Bacillati</taxon>
        <taxon>Bacillota</taxon>
        <taxon>Bacilli</taxon>
        <taxon>Bacillales</taxon>
        <taxon>Caryophanaceae</taxon>
        <taxon>Planomicrobium</taxon>
    </lineage>
</organism>
<dbReference type="Pfam" id="PF00106">
    <property type="entry name" value="adh_short"/>
    <property type="match status" value="1"/>
</dbReference>
<accession>A0A2P8H2A3</accession>
<evidence type="ECO:0000313" key="2">
    <source>
        <dbReference type="Proteomes" id="UP000242682"/>
    </source>
</evidence>
<dbReference type="RefSeq" id="WP_106533133.1">
    <property type="nucleotide sequence ID" value="NZ_PYAT01000005.1"/>
</dbReference>
<dbReference type="AlphaFoldDB" id="A0A2P8H2A3"/>
<dbReference type="Proteomes" id="UP000242682">
    <property type="component" value="Unassembled WGS sequence"/>
</dbReference>
<protein>
    <submittedName>
        <fullName evidence="1">Short subunit dehydrogenase</fullName>
    </submittedName>
</protein>
<proteinExistence type="predicted"/>
<gene>
    <name evidence="1" type="ORF">B0H99_105124</name>
</gene>
<dbReference type="EMBL" id="PYAT01000005">
    <property type="protein sequence ID" value="PSL40347.1"/>
    <property type="molecule type" value="Genomic_DNA"/>
</dbReference>
<keyword evidence="2" id="KW-1185">Reference proteome</keyword>
<dbReference type="Gene3D" id="3.40.50.720">
    <property type="entry name" value="NAD(P)-binding Rossmann-like Domain"/>
    <property type="match status" value="1"/>
</dbReference>
<name>A0A2P8H2A3_9BACL</name>
<dbReference type="InterPro" id="IPR036291">
    <property type="entry name" value="NAD(P)-bd_dom_sf"/>
</dbReference>
<comment type="caution">
    <text evidence="1">The sequence shown here is derived from an EMBL/GenBank/DDBJ whole genome shotgun (WGS) entry which is preliminary data.</text>
</comment>